<accession>A0A2C9UH29</accession>
<gene>
    <name evidence="1" type="ORF">MANES_15G189300</name>
</gene>
<dbReference type="EMBL" id="CM004401">
    <property type="protein sequence ID" value="OAY30004.1"/>
    <property type="molecule type" value="Genomic_DNA"/>
</dbReference>
<sequence>MMYFSLKFWGLNGYFILAKEISCLGNFVPEVVKLKI</sequence>
<organism evidence="1">
    <name type="scientific">Manihot esculenta</name>
    <name type="common">Cassava</name>
    <name type="synonym">Jatropha manihot</name>
    <dbReference type="NCBI Taxonomy" id="3983"/>
    <lineage>
        <taxon>Eukaryota</taxon>
        <taxon>Viridiplantae</taxon>
        <taxon>Streptophyta</taxon>
        <taxon>Embryophyta</taxon>
        <taxon>Tracheophyta</taxon>
        <taxon>Spermatophyta</taxon>
        <taxon>Magnoliopsida</taxon>
        <taxon>eudicotyledons</taxon>
        <taxon>Gunneridae</taxon>
        <taxon>Pentapetalae</taxon>
        <taxon>rosids</taxon>
        <taxon>fabids</taxon>
        <taxon>Malpighiales</taxon>
        <taxon>Euphorbiaceae</taxon>
        <taxon>Crotonoideae</taxon>
        <taxon>Manihoteae</taxon>
        <taxon>Manihot</taxon>
    </lineage>
</organism>
<name>A0A2C9UH29_MANES</name>
<protein>
    <submittedName>
        <fullName evidence="1">Uncharacterized protein</fullName>
    </submittedName>
</protein>
<proteinExistence type="predicted"/>
<dbReference type="AlphaFoldDB" id="A0A2C9UH29"/>
<evidence type="ECO:0000313" key="1">
    <source>
        <dbReference type="EMBL" id="OAY30004.1"/>
    </source>
</evidence>
<reference evidence="1" key="1">
    <citation type="submission" date="2016-02" db="EMBL/GenBank/DDBJ databases">
        <title>WGS assembly of Manihot esculenta.</title>
        <authorList>
            <person name="Bredeson J.V."/>
            <person name="Prochnik S.E."/>
            <person name="Lyons J.B."/>
            <person name="Schmutz J."/>
            <person name="Grimwood J."/>
            <person name="Vrebalov J."/>
            <person name="Bart R.S."/>
            <person name="Amuge T."/>
            <person name="Ferguson M.E."/>
            <person name="Green R."/>
            <person name="Putnam N."/>
            <person name="Stites J."/>
            <person name="Rounsley S."/>
            <person name="Rokhsar D.S."/>
        </authorList>
    </citation>
    <scope>NUCLEOTIDE SEQUENCE [LARGE SCALE GENOMIC DNA]</scope>
    <source>
        <tissue evidence="1">Leaf</tissue>
    </source>
</reference>